<dbReference type="InterPro" id="IPR045601">
    <property type="entry name" value="DUF6455"/>
</dbReference>
<dbReference type="EMBL" id="JBHSGI010000002">
    <property type="protein sequence ID" value="MFC4667099.1"/>
    <property type="molecule type" value="Genomic_DNA"/>
</dbReference>
<name>A0ABV9KAM3_9RHOB</name>
<dbReference type="Proteomes" id="UP001595973">
    <property type="component" value="Unassembled WGS sequence"/>
</dbReference>
<keyword evidence="3" id="KW-1185">Reference proteome</keyword>
<sequence>MTDTVDLRRHAILVDSMAGALGIDLEEAALRGELDMDEISDAVLRCVGCTNPEHCAHMLADKPKLTATPGYCRNRELMTRLADRGA</sequence>
<organism evidence="2 3">
    <name type="scientific">Seohaeicola nanhaiensis</name>
    <dbReference type="NCBI Taxonomy" id="1387282"/>
    <lineage>
        <taxon>Bacteria</taxon>
        <taxon>Pseudomonadati</taxon>
        <taxon>Pseudomonadota</taxon>
        <taxon>Alphaproteobacteria</taxon>
        <taxon>Rhodobacterales</taxon>
        <taxon>Roseobacteraceae</taxon>
        <taxon>Seohaeicola</taxon>
    </lineage>
</organism>
<comment type="caution">
    <text evidence="2">The sequence shown here is derived from an EMBL/GenBank/DDBJ whole genome shotgun (WGS) entry which is preliminary data.</text>
</comment>
<dbReference type="Pfam" id="PF20056">
    <property type="entry name" value="DUF6455"/>
    <property type="match status" value="1"/>
</dbReference>
<protein>
    <submittedName>
        <fullName evidence="2">DUF6455 family protein</fullName>
    </submittedName>
</protein>
<dbReference type="RefSeq" id="WP_380715017.1">
    <property type="nucleotide sequence ID" value="NZ_JBHSGI010000002.1"/>
</dbReference>
<feature type="domain" description="DUF6455" evidence="1">
    <location>
        <begin position="1"/>
        <end position="83"/>
    </location>
</feature>
<accession>A0ABV9KAM3</accession>
<reference evidence="3" key="1">
    <citation type="journal article" date="2019" name="Int. J. Syst. Evol. Microbiol.">
        <title>The Global Catalogue of Microorganisms (GCM) 10K type strain sequencing project: providing services to taxonomists for standard genome sequencing and annotation.</title>
        <authorList>
            <consortium name="The Broad Institute Genomics Platform"/>
            <consortium name="The Broad Institute Genome Sequencing Center for Infectious Disease"/>
            <person name="Wu L."/>
            <person name="Ma J."/>
        </authorList>
    </citation>
    <scope>NUCLEOTIDE SEQUENCE [LARGE SCALE GENOMIC DNA]</scope>
    <source>
        <strain evidence="3">CGMCC 4.7283</strain>
    </source>
</reference>
<gene>
    <name evidence="2" type="ORF">ACFO5X_00910</name>
</gene>
<proteinExistence type="predicted"/>
<evidence type="ECO:0000259" key="1">
    <source>
        <dbReference type="Pfam" id="PF20056"/>
    </source>
</evidence>
<evidence type="ECO:0000313" key="3">
    <source>
        <dbReference type="Proteomes" id="UP001595973"/>
    </source>
</evidence>
<evidence type="ECO:0000313" key="2">
    <source>
        <dbReference type="EMBL" id="MFC4667099.1"/>
    </source>
</evidence>